<organism evidence="2 3">
    <name type="scientific">Phytophthora nicotianae P1976</name>
    <dbReference type="NCBI Taxonomy" id="1317066"/>
    <lineage>
        <taxon>Eukaryota</taxon>
        <taxon>Sar</taxon>
        <taxon>Stramenopiles</taxon>
        <taxon>Oomycota</taxon>
        <taxon>Peronosporomycetes</taxon>
        <taxon>Peronosporales</taxon>
        <taxon>Peronosporaceae</taxon>
        <taxon>Phytophthora</taxon>
    </lineage>
</organism>
<feature type="region of interest" description="Disordered" evidence="1">
    <location>
        <begin position="86"/>
        <end position="106"/>
    </location>
</feature>
<evidence type="ECO:0000256" key="1">
    <source>
        <dbReference type="SAM" id="MobiDB-lite"/>
    </source>
</evidence>
<reference evidence="2 3" key="1">
    <citation type="submission" date="2013-11" db="EMBL/GenBank/DDBJ databases">
        <title>The Genome Sequence of Phytophthora parasitica P1976.</title>
        <authorList>
            <consortium name="The Broad Institute Genomics Platform"/>
            <person name="Russ C."/>
            <person name="Tyler B."/>
            <person name="Panabieres F."/>
            <person name="Shan W."/>
            <person name="Tripathy S."/>
            <person name="Grunwald N."/>
            <person name="Machado M."/>
            <person name="Johnson C.S."/>
            <person name="Walker B."/>
            <person name="Young S."/>
            <person name="Zeng Q."/>
            <person name="Gargeya S."/>
            <person name="Fitzgerald M."/>
            <person name="Haas B."/>
            <person name="Abouelleil A."/>
            <person name="Allen A.W."/>
            <person name="Alvarado L."/>
            <person name="Arachchi H.M."/>
            <person name="Berlin A.M."/>
            <person name="Chapman S.B."/>
            <person name="Gainer-Dewar J."/>
            <person name="Goldberg J."/>
            <person name="Griggs A."/>
            <person name="Gujja S."/>
            <person name="Hansen M."/>
            <person name="Howarth C."/>
            <person name="Imamovic A."/>
            <person name="Ireland A."/>
            <person name="Larimer J."/>
            <person name="McCowan C."/>
            <person name="Murphy C."/>
            <person name="Pearson M."/>
            <person name="Poon T.W."/>
            <person name="Priest M."/>
            <person name="Roberts A."/>
            <person name="Saif S."/>
            <person name="Shea T."/>
            <person name="Sisk P."/>
            <person name="Sykes S."/>
            <person name="Wortman J."/>
            <person name="Nusbaum C."/>
            <person name="Birren B."/>
        </authorList>
    </citation>
    <scope>NUCLEOTIDE SEQUENCE [LARGE SCALE GENOMIC DNA]</scope>
    <source>
        <strain evidence="2 3">P1976</strain>
    </source>
</reference>
<dbReference type="EMBL" id="ANJA01001953">
    <property type="protein sequence ID" value="ETO73151.1"/>
    <property type="molecule type" value="Genomic_DNA"/>
</dbReference>
<feature type="region of interest" description="Disordered" evidence="1">
    <location>
        <begin position="1"/>
        <end position="20"/>
    </location>
</feature>
<protein>
    <recommendedName>
        <fullName evidence="4">DDE-1 domain-containing protein</fullName>
    </recommendedName>
</protein>
<evidence type="ECO:0008006" key="4">
    <source>
        <dbReference type="Google" id="ProtNLM"/>
    </source>
</evidence>
<gene>
    <name evidence="2" type="ORF">F444_10874</name>
</gene>
<evidence type="ECO:0000313" key="2">
    <source>
        <dbReference type="EMBL" id="ETO73151.1"/>
    </source>
</evidence>
<proteinExistence type="predicted"/>
<accession>A0A081A2P0</accession>
<evidence type="ECO:0000313" key="3">
    <source>
        <dbReference type="Proteomes" id="UP000028582"/>
    </source>
</evidence>
<name>A0A081A2P0_PHYNI</name>
<comment type="caution">
    <text evidence="2">The sequence shown here is derived from an EMBL/GenBank/DDBJ whole genome shotgun (WGS) entry which is preliminary data.</text>
</comment>
<sequence length="106" mass="12112">MFESFARRSLSRRSAPATQSTSYWCDAWRMFSYVAKCIYQRQTGYVNKDAGPFVGSGVLWMDNDSGHCVEEVPSRARELRMKVILSPPNATEKDKPADRFPIQSIK</sequence>
<dbReference type="AlphaFoldDB" id="A0A081A2P0"/>
<dbReference type="Proteomes" id="UP000028582">
    <property type="component" value="Unassembled WGS sequence"/>
</dbReference>